<organism evidence="1 2">
    <name type="scientific">Pseudotabrizicola algicola</name>
    <dbReference type="NCBI Taxonomy" id="2709381"/>
    <lineage>
        <taxon>Bacteria</taxon>
        <taxon>Pseudomonadati</taxon>
        <taxon>Pseudomonadota</taxon>
        <taxon>Alphaproteobacteria</taxon>
        <taxon>Rhodobacterales</taxon>
        <taxon>Paracoccaceae</taxon>
        <taxon>Pseudotabrizicola</taxon>
    </lineage>
</organism>
<protein>
    <recommendedName>
        <fullName evidence="3">RNA polymerase sigma factor 70 region 4 type 2 domain-containing protein</fullName>
    </recommendedName>
</protein>
<sequence length="356" mass="39255">MRIVPRLAKGTDYEGPVLAQQIEAAAEDLLLPLLRKHGAEDRLLHALLTEVKGSTPRWRLDLQMTLPRDRIATASAEAPDPETAVAQAVRRLFRDAKRHVDLLIDRKRQRRQKQKNARAAITARLAALPADTAPASQAGITPLLERLRAVARRELAYLRAAGDLAPDWPTLDDVVDEAAVATREAWDPTRPGEKVWLALLRNLFKVLNCEVAANRVFGEAVSLDAPPPEDARDQAEAMVEEEFLEFHQPDESLTLADVLPDDIAPLADAPAEDETAAEQALLADVVKDLPQAWRRAWLLQDLEGLSVAAIAEVLETTKARAESWITEAEAFLSARIEDAGIVRQAGLRLTLRRTPG</sequence>
<comment type="caution">
    <text evidence="1">The sequence shown here is derived from an EMBL/GenBank/DDBJ whole genome shotgun (WGS) entry which is preliminary data.</text>
</comment>
<dbReference type="AlphaFoldDB" id="A0A6B3RPY3"/>
<dbReference type="RefSeq" id="WP_164614569.1">
    <property type="nucleotide sequence ID" value="NZ_JAAIKE010000008.1"/>
</dbReference>
<reference evidence="1 2" key="1">
    <citation type="submission" date="2020-02" db="EMBL/GenBank/DDBJ databases">
        <title>Rhodobacter algicola sp. nov., isolated from microalga culture.</title>
        <authorList>
            <person name="Park C.-Y."/>
        </authorList>
    </citation>
    <scope>NUCLEOTIDE SEQUENCE [LARGE SCALE GENOMIC DNA]</scope>
    <source>
        <strain evidence="1 2">ETT8</strain>
    </source>
</reference>
<evidence type="ECO:0008006" key="3">
    <source>
        <dbReference type="Google" id="ProtNLM"/>
    </source>
</evidence>
<gene>
    <name evidence="1" type="ORF">G3572_18210</name>
</gene>
<keyword evidence="2" id="KW-1185">Reference proteome</keyword>
<accession>A0A6B3RPY3</accession>
<dbReference type="Proteomes" id="UP000481421">
    <property type="component" value="Unassembled WGS sequence"/>
</dbReference>
<dbReference type="InterPro" id="IPR036388">
    <property type="entry name" value="WH-like_DNA-bd_sf"/>
</dbReference>
<evidence type="ECO:0000313" key="1">
    <source>
        <dbReference type="EMBL" id="NEX48147.1"/>
    </source>
</evidence>
<dbReference type="SUPFAM" id="SSF88659">
    <property type="entry name" value="Sigma3 and sigma4 domains of RNA polymerase sigma factors"/>
    <property type="match status" value="1"/>
</dbReference>
<proteinExistence type="predicted"/>
<dbReference type="Gene3D" id="1.10.10.10">
    <property type="entry name" value="Winged helix-like DNA-binding domain superfamily/Winged helix DNA-binding domain"/>
    <property type="match status" value="1"/>
</dbReference>
<dbReference type="InterPro" id="IPR013324">
    <property type="entry name" value="RNA_pol_sigma_r3/r4-like"/>
</dbReference>
<evidence type="ECO:0000313" key="2">
    <source>
        <dbReference type="Proteomes" id="UP000481421"/>
    </source>
</evidence>
<name>A0A6B3RPY3_9RHOB</name>
<dbReference type="EMBL" id="JAAIKE010000008">
    <property type="protein sequence ID" value="NEX48147.1"/>
    <property type="molecule type" value="Genomic_DNA"/>
</dbReference>